<evidence type="ECO:0008006" key="3">
    <source>
        <dbReference type="Google" id="ProtNLM"/>
    </source>
</evidence>
<protein>
    <recommendedName>
        <fullName evidence="3">DDE-1 domain-containing protein</fullName>
    </recommendedName>
</protein>
<reference evidence="1 2" key="1">
    <citation type="journal article" date="2016" name="Nat. Commun.">
        <title>Extremotolerant tardigrade genome and improved radiotolerance of human cultured cells by tardigrade-unique protein.</title>
        <authorList>
            <person name="Hashimoto T."/>
            <person name="Horikawa D.D."/>
            <person name="Saito Y."/>
            <person name="Kuwahara H."/>
            <person name="Kozuka-Hata H."/>
            <person name="Shin-I T."/>
            <person name="Minakuchi Y."/>
            <person name="Ohishi K."/>
            <person name="Motoyama A."/>
            <person name="Aizu T."/>
            <person name="Enomoto A."/>
            <person name="Kondo K."/>
            <person name="Tanaka S."/>
            <person name="Hara Y."/>
            <person name="Koshikawa S."/>
            <person name="Sagara H."/>
            <person name="Miura T."/>
            <person name="Yokobori S."/>
            <person name="Miyagawa K."/>
            <person name="Suzuki Y."/>
            <person name="Kubo T."/>
            <person name="Oyama M."/>
            <person name="Kohara Y."/>
            <person name="Fujiyama A."/>
            <person name="Arakawa K."/>
            <person name="Katayama T."/>
            <person name="Toyoda A."/>
            <person name="Kunieda T."/>
        </authorList>
    </citation>
    <scope>NUCLEOTIDE SEQUENCE [LARGE SCALE GENOMIC DNA]</scope>
    <source>
        <strain evidence="1 2">YOKOZUNA-1</strain>
    </source>
</reference>
<organism evidence="1 2">
    <name type="scientific">Ramazzottius varieornatus</name>
    <name type="common">Water bear</name>
    <name type="synonym">Tardigrade</name>
    <dbReference type="NCBI Taxonomy" id="947166"/>
    <lineage>
        <taxon>Eukaryota</taxon>
        <taxon>Metazoa</taxon>
        <taxon>Ecdysozoa</taxon>
        <taxon>Tardigrada</taxon>
        <taxon>Eutardigrada</taxon>
        <taxon>Parachela</taxon>
        <taxon>Hypsibioidea</taxon>
        <taxon>Ramazzottiidae</taxon>
        <taxon>Ramazzottius</taxon>
    </lineage>
</organism>
<sequence length="115" mass="13505">MHGSLHCVVFMDDLYSHITNIPLFKLCIESGKDIRLTCLPSGQTDKLQPLDSRPFGTMKAKWSDYKLFHHVDPQFEEKSSCLSLLYDQRWNEVAKRSTIWPFSTKCSWIIRQVWP</sequence>
<dbReference type="Proteomes" id="UP000186922">
    <property type="component" value="Unassembled WGS sequence"/>
</dbReference>
<name>A0A1D1UQW0_RAMVA</name>
<evidence type="ECO:0000313" key="1">
    <source>
        <dbReference type="EMBL" id="GAU89667.1"/>
    </source>
</evidence>
<accession>A0A1D1UQW0</accession>
<dbReference type="EMBL" id="BDGG01000001">
    <property type="protein sequence ID" value="GAU89667.1"/>
    <property type="molecule type" value="Genomic_DNA"/>
</dbReference>
<dbReference type="OrthoDB" id="6762378at2759"/>
<evidence type="ECO:0000313" key="2">
    <source>
        <dbReference type="Proteomes" id="UP000186922"/>
    </source>
</evidence>
<comment type="caution">
    <text evidence="1">The sequence shown here is derived from an EMBL/GenBank/DDBJ whole genome shotgun (WGS) entry which is preliminary data.</text>
</comment>
<gene>
    <name evidence="1" type="primary">RvY_02192</name>
    <name evidence="1" type="synonym">RvY_02192.1</name>
    <name evidence="1" type="ORF">RvY_02192-1</name>
</gene>
<proteinExistence type="predicted"/>
<keyword evidence="2" id="KW-1185">Reference proteome</keyword>
<dbReference type="AlphaFoldDB" id="A0A1D1UQW0"/>